<evidence type="ECO:0000259" key="2">
    <source>
        <dbReference type="SMART" id="SM00382"/>
    </source>
</evidence>
<sequence length="323" mass="36962">MNSWKIFQGNHEKRSRDDIPWPEIPIPPWRSFATNKSEERGKQLIVNDKTIETVNAAIHLRRPILVTGKPGTGKTSLAYAIAYELDLGEVLVWPINTRTTLQEGLYYYDAIARLQDYQLEEKKDIGQYIRLGPLGTALCPRNYPRVLLIDEIDKSDIDLPNDLLNLFEEGKFEITELSRLAKDTENQPIPVQTHDGEWESIPQGKVSCQKSQFPIVIMTSNDERDFPLPFKRRCLLLEIPEPNPEELKKIVKSHFNYKEGSPESRKIEAAIAEYVKKREKGELATDQLLNAVFMSMGENKPTDAELKSLTDLLFTYLTDTGNT</sequence>
<dbReference type="SMART" id="SM00382">
    <property type="entry name" value="AAA"/>
    <property type="match status" value="1"/>
</dbReference>
<dbReference type="Pfam" id="PF07728">
    <property type="entry name" value="AAA_5"/>
    <property type="match status" value="1"/>
</dbReference>
<organism evidence="3 4">
    <name type="scientific">Microcystis aeruginosa Ma_QC_B_20070730_S2</name>
    <dbReference type="NCBI Taxonomy" id="2486256"/>
    <lineage>
        <taxon>Bacteria</taxon>
        <taxon>Bacillati</taxon>
        <taxon>Cyanobacteriota</taxon>
        <taxon>Cyanophyceae</taxon>
        <taxon>Oscillatoriophycideae</taxon>
        <taxon>Chroococcales</taxon>
        <taxon>Microcystaceae</taxon>
        <taxon>Microcystis</taxon>
    </lineage>
</organism>
<evidence type="ECO:0000256" key="1">
    <source>
        <dbReference type="SAM" id="MobiDB-lite"/>
    </source>
</evidence>
<dbReference type="AlphaFoldDB" id="A0A552DLS3"/>
<dbReference type="GO" id="GO:0005524">
    <property type="term" value="F:ATP binding"/>
    <property type="evidence" value="ECO:0007669"/>
    <property type="project" value="InterPro"/>
</dbReference>
<feature type="compositionally biased region" description="Basic and acidic residues" evidence="1">
    <location>
        <begin position="10"/>
        <end position="19"/>
    </location>
</feature>
<proteinExistence type="predicted"/>
<evidence type="ECO:0000313" key="3">
    <source>
        <dbReference type="EMBL" id="TRU23128.1"/>
    </source>
</evidence>
<dbReference type="EMBL" id="SFBK01000177">
    <property type="protein sequence ID" value="TRU23128.1"/>
    <property type="molecule type" value="Genomic_DNA"/>
</dbReference>
<dbReference type="SUPFAM" id="SSF52540">
    <property type="entry name" value="P-loop containing nucleoside triphosphate hydrolases"/>
    <property type="match status" value="1"/>
</dbReference>
<gene>
    <name evidence="3" type="ORF">EWV80_13450</name>
</gene>
<dbReference type="PRINTS" id="PR00300">
    <property type="entry name" value="CLPPROTEASEA"/>
</dbReference>
<dbReference type="InterPro" id="IPR027417">
    <property type="entry name" value="P-loop_NTPase"/>
</dbReference>
<dbReference type="InterPro" id="IPR001270">
    <property type="entry name" value="ClpA/B"/>
</dbReference>
<dbReference type="Proteomes" id="UP000320551">
    <property type="component" value="Unassembled WGS sequence"/>
</dbReference>
<feature type="domain" description="AAA+ ATPase" evidence="2">
    <location>
        <begin position="60"/>
        <end position="245"/>
    </location>
</feature>
<dbReference type="CDD" id="cd00009">
    <property type="entry name" value="AAA"/>
    <property type="match status" value="1"/>
</dbReference>
<protein>
    <submittedName>
        <fullName evidence="3">MoxR family ATPase</fullName>
    </submittedName>
</protein>
<dbReference type="GO" id="GO:0016887">
    <property type="term" value="F:ATP hydrolysis activity"/>
    <property type="evidence" value="ECO:0007669"/>
    <property type="project" value="InterPro"/>
</dbReference>
<comment type="caution">
    <text evidence="3">The sequence shown here is derived from an EMBL/GenBank/DDBJ whole genome shotgun (WGS) entry which is preliminary data.</text>
</comment>
<accession>A0A552DLS3</accession>
<name>A0A552DLS3_MICAE</name>
<dbReference type="InterPro" id="IPR011704">
    <property type="entry name" value="ATPase_dyneun-rel_AAA"/>
</dbReference>
<dbReference type="InterPro" id="IPR003593">
    <property type="entry name" value="AAA+_ATPase"/>
</dbReference>
<evidence type="ECO:0000313" key="4">
    <source>
        <dbReference type="Proteomes" id="UP000320551"/>
    </source>
</evidence>
<feature type="region of interest" description="Disordered" evidence="1">
    <location>
        <begin position="1"/>
        <end position="20"/>
    </location>
</feature>
<dbReference type="Gene3D" id="3.40.50.300">
    <property type="entry name" value="P-loop containing nucleotide triphosphate hydrolases"/>
    <property type="match status" value="1"/>
</dbReference>
<reference evidence="3 4" key="1">
    <citation type="submission" date="2019-01" db="EMBL/GenBank/DDBJ databases">
        <title>Coherence of Microcystis species and biogeography revealed through population genomics.</title>
        <authorList>
            <person name="Perez-Carrascal O.M."/>
            <person name="Terrat Y."/>
            <person name="Giani A."/>
            <person name="Fortin N."/>
            <person name="Tromas N."/>
            <person name="Shapiro B.J."/>
        </authorList>
    </citation>
    <scope>NUCLEOTIDE SEQUENCE [LARGE SCALE GENOMIC DNA]</scope>
    <source>
        <strain evidence="3">Ma_QC_B_20070730_S2</strain>
    </source>
</reference>